<protein>
    <recommendedName>
        <fullName evidence="3">Lipoprotein</fullName>
    </recommendedName>
</protein>
<gene>
    <name evidence="1" type="ORF">QO002_002146</name>
</gene>
<reference evidence="1 2" key="1">
    <citation type="submission" date="2023-07" db="EMBL/GenBank/DDBJ databases">
        <title>Genomic Encyclopedia of Type Strains, Phase IV (KMG-IV): sequencing the most valuable type-strain genomes for metagenomic binning, comparative biology and taxonomic classification.</title>
        <authorList>
            <person name="Goeker M."/>
        </authorList>
    </citation>
    <scope>NUCLEOTIDE SEQUENCE [LARGE SCALE GENOMIC DNA]</scope>
    <source>
        <strain evidence="1 2">DSM 1112</strain>
    </source>
</reference>
<sequence length="123" mass="13084">MKRLIPLIPILIVAGCQSDATVRSNAPMENFKSSKSADAAVTCLVPSLAQHYKAVSPQRFVAQTIAPGKEYDVVPTDGMINGYYTYTINVKGNGSGSTLSIYKGQSMLPSITESIRAGVQACL</sequence>
<dbReference type="Proteomes" id="UP001230207">
    <property type="component" value="Unassembled WGS sequence"/>
</dbReference>
<evidence type="ECO:0008006" key="3">
    <source>
        <dbReference type="Google" id="ProtNLM"/>
    </source>
</evidence>
<proteinExistence type="predicted"/>
<comment type="caution">
    <text evidence="1">The sequence shown here is derived from an EMBL/GenBank/DDBJ whole genome shotgun (WGS) entry which is preliminary data.</text>
</comment>
<keyword evidence="2" id="KW-1185">Reference proteome</keyword>
<evidence type="ECO:0000313" key="1">
    <source>
        <dbReference type="EMBL" id="MDQ0320008.1"/>
    </source>
</evidence>
<dbReference type="EMBL" id="JAUSVF010000001">
    <property type="protein sequence ID" value="MDQ0320008.1"/>
    <property type="molecule type" value="Genomic_DNA"/>
</dbReference>
<evidence type="ECO:0000313" key="2">
    <source>
        <dbReference type="Proteomes" id="UP001230207"/>
    </source>
</evidence>
<dbReference type="RefSeq" id="WP_307229371.1">
    <property type="nucleotide sequence ID" value="NZ_JAUSVF010000001.1"/>
</dbReference>
<dbReference type="PROSITE" id="PS51257">
    <property type="entry name" value="PROKAR_LIPOPROTEIN"/>
    <property type="match status" value="1"/>
</dbReference>
<organism evidence="1 2">
    <name type="scientific">Pararhizobium capsulatum DSM 1112</name>
    <dbReference type="NCBI Taxonomy" id="1121113"/>
    <lineage>
        <taxon>Bacteria</taxon>
        <taxon>Pseudomonadati</taxon>
        <taxon>Pseudomonadota</taxon>
        <taxon>Alphaproteobacteria</taxon>
        <taxon>Hyphomicrobiales</taxon>
        <taxon>Rhizobiaceae</taxon>
        <taxon>Rhizobium/Agrobacterium group</taxon>
        <taxon>Pararhizobium</taxon>
    </lineage>
</organism>
<accession>A0ABU0BP26</accession>
<name>A0ABU0BP26_9HYPH</name>